<dbReference type="Gene3D" id="3.40.50.1820">
    <property type="entry name" value="alpha/beta hydrolase"/>
    <property type="match status" value="1"/>
</dbReference>
<evidence type="ECO:0000313" key="3">
    <source>
        <dbReference type="EMBL" id="CDG69331.1"/>
    </source>
</evidence>
<dbReference type="PIRSF" id="PIRSF005211">
    <property type="entry name" value="Ab_hydro_YheT"/>
    <property type="match status" value="1"/>
</dbReference>
<dbReference type="OMA" id="EYWEHNE"/>
<feature type="active site" description="Charge relay system" evidence="2">
    <location>
        <position position="304"/>
    </location>
</feature>
<dbReference type="PANTHER" id="PTHR10794">
    <property type="entry name" value="ABHYDROLASE DOMAIN-CONTAINING PROTEIN"/>
    <property type="match status" value="1"/>
</dbReference>
<dbReference type="InterPro" id="IPR050960">
    <property type="entry name" value="AB_hydrolase_4_sf"/>
</dbReference>
<protein>
    <submittedName>
        <fullName evidence="3">Abhydrolase domain-containing protein 15</fullName>
    </submittedName>
</protein>
<reference evidence="3" key="1">
    <citation type="journal article" date="2013" name="Genome Biol. Evol.">
        <title>Punctuated emergences of genetic and phenotypic innovations in eumetazoan, bilaterian, euteleostome, and hominidae ancestors.</title>
        <authorList>
            <person name="Wenger Y."/>
            <person name="Galliot B."/>
        </authorList>
    </citation>
    <scope>NUCLEOTIDE SEQUENCE</scope>
    <source>
        <tissue evidence="3">Whole animals</tissue>
    </source>
</reference>
<evidence type="ECO:0000256" key="1">
    <source>
        <dbReference type="ARBA" id="ARBA00010884"/>
    </source>
</evidence>
<organism evidence="3">
    <name type="scientific">Hydra vulgaris</name>
    <name type="common">Hydra</name>
    <name type="synonym">Hydra attenuata</name>
    <dbReference type="NCBI Taxonomy" id="6087"/>
    <lineage>
        <taxon>Eukaryota</taxon>
        <taxon>Metazoa</taxon>
        <taxon>Cnidaria</taxon>
        <taxon>Hydrozoa</taxon>
        <taxon>Hydroidolina</taxon>
        <taxon>Anthoathecata</taxon>
        <taxon>Aplanulata</taxon>
        <taxon>Hydridae</taxon>
        <taxon>Hydra</taxon>
    </lineage>
</organism>
<name>T2MB76_HYDVU</name>
<accession>T2MB76</accession>
<dbReference type="PANTHER" id="PTHR10794:SF93">
    <property type="entry name" value="SERINE AMINOPEPTIDASE S33 DOMAIN-CONTAINING PROTEIN"/>
    <property type="match status" value="1"/>
</dbReference>
<dbReference type="EMBL" id="HAAD01003099">
    <property type="protein sequence ID" value="CDG69331.1"/>
    <property type="molecule type" value="mRNA"/>
</dbReference>
<gene>
    <name evidence="3" type="primary">ABHD15</name>
</gene>
<dbReference type="AlphaFoldDB" id="T2MB76"/>
<dbReference type="InterPro" id="IPR029058">
    <property type="entry name" value="AB_hydrolase_fold"/>
</dbReference>
<dbReference type="GO" id="GO:0047372">
    <property type="term" value="F:monoacylglycerol lipase activity"/>
    <property type="evidence" value="ECO:0007669"/>
    <property type="project" value="TreeGrafter"/>
</dbReference>
<dbReference type="SUPFAM" id="SSF53474">
    <property type="entry name" value="alpha/beta-Hydrolases"/>
    <property type="match status" value="1"/>
</dbReference>
<proteinExistence type="evidence at transcript level"/>
<feature type="active site" description="Charge relay system" evidence="2">
    <location>
        <position position="191"/>
    </location>
</feature>
<feature type="active site" description="Charge relay system" evidence="2">
    <location>
        <position position="333"/>
    </location>
</feature>
<dbReference type="OrthoDB" id="247542at2759"/>
<dbReference type="GO" id="GO:0034338">
    <property type="term" value="F:short-chain carboxylesterase activity"/>
    <property type="evidence" value="ECO:0007669"/>
    <property type="project" value="TreeGrafter"/>
</dbReference>
<sequence>MLISIAVLTVAVVLFVLFVYNKCYTQHSKTKLYCKDNLIKNALLRITPAIKEDFVPTFWASSSFLQTWMRTLIRIIHTNELVTKRQYVEMRDDGITSLDFIYRDEVISDNETKPILVIIPSALNTHRKSYTQLCNLAISNGYRPIVFNKRGYSKTPLSHLSPLSSESDFDDTFAYISKKYPFSDLYVIAYSMEATNFVNCLYEYDPCPRILGVVCISATFGCENFTKNLSIKEPYNRLLTEKLKSIYLQHSVVKESFNYNLIQSCKAVDELQKQISKSGYKLYRPIPKTNTFFTPVLFINSVDDPVVPVQCLPYSIVSKLDNCFLLTTEKGGHCGFYEGVVPLCWAEKIALNFFEKAANNKKLFSSTMHGSRSRSATCY</sequence>
<keyword evidence="3" id="KW-0378">Hydrolase</keyword>
<comment type="similarity">
    <text evidence="1">Belongs to the AB hydrolase superfamily. AB hydrolase 4 family.</text>
</comment>
<evidence type="ECO:0000256" key="2">
    <source>
        <dbReference type="PIRSR" id="PIRSR005211-1"/>
    </source>
</evidence>
<dbReference type="InterPro" id="IPR012020">
    <property type="entry name" value="ABHD4"/>
</dbReference>